<reference evidence="8 9" key="1">
    <citation type="journal article" date="2008" name="Appl. Environ. Microbiol.">
        <title>Genomic insights into Mn(II) oxidation by the marine alphaproteobacterium Aurantimonas sp. strain SI85-9A1.</title>
        <authorList>
            <person name="Dick G.J."/>
            <person name="Podell S."/>
            <person name="Johnson H.A."/>
            <person name="Rivera-Espinoza Y."/>
            <person name="Bernier-Latmani R."/>
            <person name="McCarthy J.K."/>
            <person name="Torpey J.W."/>
            <person name="Clement B.G."/>
            <person name="Gaasterland T."/>
            <person name="Tebo B.M."/>
        </authorList>
    </citation>
    <scope>NUCLEOTIDE SEQUENCE [LARGE SCALE GENOMIC DNA]</scope>
    <source>
        <strain evidence="8 9">SI85-9A1</strain>
    </source>
</reference>
<name>Q1YES1_AURMS</name>
<dbReference type="SUPFAM" id="SSF52540">
    <property type="entry name" value="P-loop containing nucleoside triphosphate hydrolases"/>
    <property type="match status" value="2"/>
</dbReference>
<organism evidence="8 9">
    <name type="scientific">Aurantimonas manganoxydans (strain ATCC BAA-1229 / DSM 21871 / SI85-9A1)</name>
    <dbReference type="NCBI Taxonomy" id="287752"/>
    <lineage>
        <taxon>Bacteria</taxon>
        <taxon>Pseudomonadati</taxon>
        <taxon>Pseudomonadota</taxon>
        <taxon>Alphaproteobacteria</taxon>
        <taxon>Hyphomicrobiales</taxon>
        <taxon>Aurantimonadaceae</taxon>
        <taxon>Aurantimonas</taxon>
    </lineage>
</organism>
<dbReference type="InterPro" id="IPR001650">
    <property type="entry name" value="Helicase_C-like"/>
</dbReference>
<dbReference type="Pfam" id="PF08482">
    <property type="entry name" value="HrpB_C"/>
    <property type="match status" value="1"/>
</dbReference>
<sequence length="828" mass="87946">MTPAPLPDLPVKDVLGELSAAMAVRGRAVLVAPPGAGKTTLVPLAFLAEPWLGDGKIILVEPRRLAARAAARRMADLLGEAVGDTIGWRMRLDTKVSRRTRIEVVTEGVFTRMILSDPELAGVTAVLFDEFHERSLDGDFGLALAIDVASALREDLKLLVMSATLDGARVATLLGDAAGGPVAVVESHGRAFPVTLRYRDRPGTEPVEDAVVAAIRAALTEESGSLLVFLPGQREIERVAERLRPLVGETVDVAPLYGAMEGTAQDRAVRPAPEGRRKVVLATSIAETSLTIDGVSVIVDAGLRRQPVFEPATGLSRLETVRISRAAADQRAGRAGRTAPGTAIRLWREEQTAALALFDRPEILATDLSGLVLDCAAWGVAEPADLAFLDPPPGPAVAEARALLTELGALDTDGRLTPTGEAMRGLPLPPRLAHMVVAAGDTARRGAALLAVLLTERGLGGADIDLGERLRRLAGDRSPRARAAGGLAGRIASDARATAPPRSEEPATEPGELLALAYPDRIAIARGAHGHFVLANGRGGVVDAASNLARERFLVVAELQGQARAGRILSAARLSSEAMDRLVGERGVSEDVVTFDTASRQVRARRVRRLGRATLSEAPLPTPTGEATTRALADGLRRLGFAVLPLGKDNERLLRRLRFLAAAYGPPWPDLSDVALLAGLEDWLMPYLPGVTGLAQITPGQISEALRGLVPPAAANRLEALAPSHYEAPTGSRVPIRYEADQPVLAIRVQELFGLSQHPTIADGRLKLTVELLSPAHRPIQITRDLPGFWAGSWADVRADLRGRYPRHAWPEDPASAPPTARAKPRGQ</sequence>
<proteinExistence type="predicted"/>
<evidence type="ECO:0000256" key="1">
    <source>
        <dbReference type="ARBA" id="ARBA00022741"/>
    </source>
</evidence>
<dbReference type="BioCyc" id="AURANTIMONAS:SI859A1_03461-MONOMER"/>
<evidence type="ECO:0000259" key="6">
    <source>
        <dbReference type="PROSITE" id="PS51192"/>
    </source>
</evidence>
<keyword evidence="2" id="KW-0378">Hydrolase</keyword>
<dbReference type="FunFam" id="3.40.50.300:FF:002125">
    <property type="entry name" value="ATP-dependent helicase HrpB"/>
    <property type="match status" value="1"/>
</dbReference>
<dbReference type="Pfam" id="PF04408">
    <property type="entry name" value="WHD_HA2"/>
    <property type="match status" value="1"/>
</dbReference>
<dbReference type="CDD" id="cd18791">
    <property type="entry name" value="SF2_C_RHA"/>
    <property type="match status" value="1"/>
</dbReference>
<evidence type="ECO:0000259" key="7">
    <source>
        <dbReference type="PROSITE" id="PS51194"/>
    </source>
</evidence>
<dbReference type="SMART" id="SM00847">
    <property type="entry name" value="HA2"/>
    <property type="match status" value="1"/>
</dbReference>
<dbReference type="HOGENOM" id="CLU_001832_5_6_5"/>
<dbReference type="PROSITE" id="PS51194">
    <property type="entry name" value="HELICASE_CTER"/>
    <property type="match status" value="1"/>
</dbReference>
<dbReference type="InterPro" id="IPR010225">
    <property type="entry name" value="HrpB"/>
</dbReference>
<dbReference type="SMART" id="SM00487">
    <property type="entry name" value="DEXDc"/>
    <property type="match status" value="1"/>
</dbReference>
<dbReference type="PROSITE" id="PS51192">
    <property type="entry name" value="HELICASE_ATP_BIND_1"/>
    <property type="match status" value="1"/>
</dbReference>
<dbReference type="InterPro" id="IPR007502">
    <property type="entry name" value="Helicase-assoc_dom"/>
</dbReference>
<gene>
    <name evidence="8" type="ORF">SI859A1_03461</name>
</gene>
<dbReference type="OrthoDB" id="9805617at2"/>
<dbReference type="PIRSF" id="PIRSF005496">
    <property type="entry name" value="ATP_hel_hrpB"/>
    <property type="match status" value="1"/>
</dbReference>
<feature type="domain" description="Helicase C-terminal" evidence="7">
    <location>
        <begin position="214"/>
        <end position="379"/>
    </location>
</feature>
<dbReference type="Gene3D" id="3.40.50.300">
    <property type="entry name" value="P-loop containing nucleotide triphosphate hydrolases"/>
    <property type="match status" value="2"/>
</dbReference>
<keyword evidence="4" id="KW-0067">ATP-binding</keyword>
<feature type="region of interest" description="Disordered" evidence="5">
    <location>
        <begin position="807"/>
        <end position="828"/>
    </location>
</feature>
<dbReference type="Pfam" id="PF00270">
    <property type="entry name" value="DEAD"/>
    <property type="match status" value="1"/>
</dbReference>
<dbReference type="RefSeq" id="WP_009211273.1">
    <property type="nucleotide sequence ID" value="NZ_BBWP01000006.1"/>
</dbReference>
<dbReference type="Proteomes" id="UP000000321">
    <property type="component" value="Unassembled WGS sequence"/>
</dbReference>
<dbReference type="SMART" id="SM00490">
    <property type="entry name" value="HELICc"/>
    <property type="match status" value="1"/>
</dbReference>
<dbReference type="InterPro" id="IPR048333">
    <property type="entry name" value="HA2_WH"/>
</dbReference>
<evidence type="ECO:0000256" key="4">
    <source>
        <dbReference type="ARBA" id="ARBA00022840"/>
    </source>
</evidence>
<dbReference type="GO" id="GO:0004386">
    <property type="term" value="F:helicase activity"/>
    <property type="evidence" value="ECO:0007669"/>
    <property type="project" value="UniProtKB-KW"/>
</dbReference>
<dbReference type="InterPro" id="IPR013689">
    <property type="entry name" value="RNA_helicase_ATP-dep_HrpB_C"/>
</dbReference>
<evidence type="ECO:0000313" key="8">
    <source>
        <dbReference type="EMBL" id="EAS48824.1"/>
    </source>
</evidence>
<dbReference type="InterPro" id="IPR027417">
    <property type="entry name" value="P-loop_NTPase"/>
</dbReference>
<keyword evidence="3 8" id="KW-0347">Helicase</keyword>
<keyword evidence="9" id="KW-1185">Reference proteome</keyword>
<dbReference type="InterPro" id="IPR014001">
    <property type="entry name" value="Helicase_ATP-bd"/>
</dbReference>
<protein>
    <submittedName>
        <fullName evidence="8">ATP-dependent helicase</fullName>
    </submittedName>
</protein>
<dbReference type="InterPro" id="IPR049614">
    <property type="entry name" value="HrpB_DEXH"/>
</dbReference>
<dbReference type="GO" id="GO:0016787">
    <property type="term" value="F:hydrolase activity"/>
    <property type="evidence" value="ECO:0007669"/>
    <property type="project" value="UniProtKB-KW"/>
</dbReference>
<dbReference type="GO" id="GO:0003676">
    <property type="term" value="F:nucleic acid binding"/>
    <property type="evidence" value="ECO:0007669"/>
    <property type="project" value="InterPro"/>
</dbReference>
<accession>Q1YES1</accession>
<feature type="region of interest" description="Disordered" evidence="5">
    <location>
        <begin position="484"/>
        <end position="510"/>
    </location>
</feature>
<evidence type="ECO:0000313" key="9">
    <source>
        <dbReference type="Proteomes" id="UP000000321"/>
    </source>
</evidence>
<evidence type="ECO:0000256" key="2">
    <source>
        <dbReference type="ARBA" id="ARBA00022801"/>
    </source>
</evidence>
<dbReference type="InterPro" id="IPR011545">
    <property type="entry name" value="DEAD/DEAH_box_helicase_dom"/>
</dbReference>
<dbReference type="PANTHER" id="PTHR43519">
    <property type="entry name" value="ATP-DEPENDENT RNA HELICASE HRPB"/>
    <property type="match status" value="1"/>
</dbReference>
<dbReference type="CDD" id="cd17990">
    <property type="entry name" value="DEXHc_HrpB"/>
    <property type="match status" value="1"/>
</dbReference>
<evidence type="ECO:0000256" key="5">
    <source>
        <dbReference type="SAM" id="MobiDB-lite"/>
    </source>
</evidence>
<dbReference type="GO" id="GO:0005524">
    <property type="term" value="F:ATP binding"/>
    <property type="evidence" value="ECO:0007669"/>
    <property type="project" value="UniProtKB-KW"/>
</dbReference>
<dbReference type="Gene3D" id="1.20.120.1080">
    <property type="match status" value="1"/>
</dbReference>
<dbReference type="EMBL" id="AAPJ01000007">
    <property type="protein sequence ID" value="EAS48824.1"/>
    <property type="molecule type" value="Genomic_DNA"/>
</dbReference>
<feature type="domain" description="Helicase ATP-binding" evidence="6">
    <location>
        <begin position="19"/>
        <end position="166"/>
    </location>
</feature>
<keyword evidence="1" id="KW-0547">Nucleotide-binding</keyword>
<dbReference type="PANTHER" id="PTHR43519:SF1">
    <property type="entry name" value="ATP-DEPENDENT RNA HELICASE HRPB"/>
    <property type="match status" value="1"/>
</dbReference>
<dbReference type="Pfam" id="PF00271">
    <property type="entry name" value="Helicase_C"/>
    <property type="match status" value="1"/>
</dbReference>
<dbReference type="AlphaFoldDB" id="Q1YES1"/>
<comment type="caution">
    <text evidence="8">The sequence shown here is derived from an EMBL/GenBank/DDBJ whole genome shotgun (WGS) entry which is preliminary data.</text>
</comment>
<evidence type="ECO:0000256" key="3">
    <source>
        <dbReference type="ARBA" id="ARBA00022806"/>
    </source>
</evidence>
<dbReference type="NCBIfam" id="TIGR01970">
    <property type="entry name" value="DEAH_box_HrpB"/>
    <property type="match status" value="1"/>
</dbReference>